<sequence>MRTFYIALMFFSYFSEAQEPAPLASCLSYEISRIDEDIGKFVLQNVFAPQLFENLDKRFPEQDIDWSAWTTSVDEYKGEDGKEKTKLKGCFDITEIHDNNELISSIMRVSMTRFQAAMKFYSKPSTEQIPKNKIESMLDGYENLLKNPKVKQAMKDELEHSNQVQATPNKGPAG</sequence>
<evidence type="ECO:0000313" key="2">
    <source>
        <dbReference type="EMBL" id="MDK2598328.1"/>
    </source>
</evidence>
<protein>
    <submittedName>
        <fullName evidence="2">Uncharacterized protein</fullName>
    </submittedName>
</protein>
<evidence type="ECO:0000256" key="1">
    <source>
        <dbReference type="SAM" id="MobiDB-lite"/>
    </source>
</evidence>
<name>A0ABT7ETE6_9GAMM</name>
<dbReference type="RefSeq" id="WP_284138756.1">
    <property type="nucleotide sequence ID" value="NZ_JASJUT010000016.1"/>
</dbReference>
<reference evidence="2 3" key="1">
    <citation type="submission" date="2023-05" db="EMBL/GenBank/DDBJ databases">
        <title>Pseudoalteromonas ardens sp. nov., Pseudoalteromonas obscura sp. nov., and Pseudoalteromonas umbrosa sp. nov., isolated from the coral Montipora capitata.</title>
        <authorList>
            <person name="Thomas E.M."/>
            <person name="Smith E.M."/>
            <person name="Papke E."/>
            <person name="Shlafstein M.D."/>
            <person name="Oline D.K."/>
            <person name="Videau P."/>
            <person name="Saw J.H."/>
            <person name="Strangman W.K."/>
            <person name="Ushijima B."/>
        </authorList>
    </citation>
    <scope>NUCLEOTIDE SEQUENCE [LARGE SCALE GENOMIC DNA]</scope>
    <source>
        <strain evidence="2 3">P94</strain>
    </source>
</reference>
<comment type="caution">
    <text evidence="2">The sequence shown here is derived from an EMBL/GenBank/DDBJ whole genome shotgun (WGS) entry which is preliminary data.</text>
</comment>
<dbReference type="Proteomes" id="UP001231915">
    <property type="component" value="Unassembled WGS sequence"/>
</dbReference>
<organism evidence="2 3">
    <name type="scientific">Pseudoalteromonas obscura</name>
    <dbReference type="NCBI Taxonomy" id="3048491"/>
    <lineage>
        <taxon>Bacteria</taxon>
        <taxon>Pseudomonadati</taxon>
        <taxon>Pseudomonadota</taxon>
        <taxon>Gammaproteobacteria</taxon>
        <taxon>Alteromonadales</taxon>
        <taxon>Pseudoalteromonadaceae</taxon>
        <taxon>Pseudoalteromonas</taxon>
    </lineage>
</organism>
<dbReference type="EMBL" id="JASJUT010000016">
    <property type="protein sequence ID" value="MDK2598328.1"/>
    <property type="molecule type" value="Genomic_DNA"/>
</dbReference>
<accession>A0ABT7ETE6</accession>
<proteinExistence type="predicted"/>
<keyword evidence="3" id="KW-1185">Reference proteome</keyword>
<gene>
    <name evidence="2" type="ORF">QNM18_25060</name>
</gene>
<evidence type="ECO:0000313" key="3">
    <source>
        <dbReference type="Proteomes" id="UP001231915"/>
    </source>
</evidence>
<feature type="region of interest" description="Disordered" evidence="1">
    <location>
        <begin position="155"/>
        <end position="174"/>
    </location>
</feature>